<evidence type="ECO:0000313" key="17">
    <source>
        <dbReference type="Proteomes" id="UP000078540"/>
    </source>
</evidence>
<dbReference type="Proteomes" id="UP000078540">
    <property type="component" value="Unassembled WGS sequence"/>
</dbReference>
<comment type="pathway">
    <text evidence="3">Glycan metabolism; heparin biosynthesis.</text>
</comment>
<dbReference type="STRING" id="520822.A0A195BNB8"/>
<evidence type="ECO:0000313" key="16">
    <source>
        <dbReference type="EMBL" id="KYM86713.1"/>
    </source>
</evidence>
<protein>
    <recommendedName>
        <fullName evidence="6">heparosan-N-sulfate-glucuronate 5-epimerase</fullName>
        <ecNumber evidence="6">5.1.3.17</ecNumber>
    </recommendedName>
</protein>
<gene>
    <name evidence="16" type="ORF">ALC53_03863</name>
</gene>
<dbReference type="Pfam" id="PF06662">
    <property type="entry name" value="C5-epim_C"/>
    <property type="match status" value="1"/>
</dbReference>
<comment type="similarity">
    <text evidence="5">Belongs to the D-glucuronyl C5-epimerase family.</text>
</comment>
<proteinExistence type="inferred from homology"/>
<dbReference type="GO" id="GO:0047464">
    <property type="term" value="F:heparosan-N-sulfate-glucuronate 5-epimerase activity"/>
    <property type="evidence" value="ECO:0007669"/>
    <property type="project" value="UniProtKB-EC"/>
</dbReference>
<organism evidence="16 17">
    <name type="scientific">Atta colombica</name>
    <dbReference type="NCBI Taxonomy" id="520822"/>
    <lineage>
        <taxon>Eukaryota</taxon>
        <taxon>Metazoa</taxon>
        <taxon>Ecdysozoa</taxon>
        <taxon>Arthropoda</taxon>
        <taxon>Hexapoda</taxon>
        <taxon>Insecta</taxon>
        <taxon>Pterygota</taxon>
        <taxon>Neoptera</taxon>
        <taxon>Endopterygota</taxon>
        <taxon>Hymenoptera</taxon>
        <taxon>Apocrita</taxon>
        <taxon>Aculeata</taxon>
        <taxon>Formicoidea</taxon>
        <taxon>Formicidae</taxon>
        <taxon>Myrmicinae</taxon>
        <taxon>Atta</taxon>
    </lineage>
</organism>
<evidence type="ECO:0000256" key="2">
    <source>
        <dbReference type="ARBA" id="ARBA00004606"/>
    </source>
</evidence>
<evidence type="ECO:0000256" key="10">
    <source>
        <dbReference type="ARBA" id="ARBA00023136"/>
    </source>
</evidence>
<accession>A0A195BNB8</accession>
<keyword evidence="7 13" id="KW-0812">Transmembrane</keyword>
<reference evidence="16 17" key="1">
    <citation type="submission" date="2015-09" db="EMBL/GenBank/DDBJ databases">
        <title>Atta colombica WGS genome.</title>
        <authorList>
            <person name="Nygaard S."/>
            <person name="Hu H."/>
            <person name="Boomsma J."/>
            <person name="Zhang G."/>
        </authorList>
    </citation>
    <scope>NUCLEOTIDE SEQUENCE [LARGE SCALE GENOMIC DNA]</scope>
    <source>
        <strain evidence="16">Treedump-2</strain>
        <tissue evidence="16">Whole body</tissue>
    </source>
</reference>
<evidence type="ECO:0000256" key="4">
    <source>
        <dbReference type="ARBA" id="ARBA00005093"/>
    </source>
</evidence>
<keyword evidence="10 13" id="KW-0472">Membrane</keyword>
<feature type="transmembrane region" description="Helical" evidence="13">
    <location>
        <begin position="54"/>
        <end position="75"/>
    </location>
</feature>
<dbReference type="AlphaFoldDB" id="A0A195BNB8"/>
<evidence type="ECO:0000259" key="14">
    <source>
        <dbReference type="Pfam" id="PF06662"/>
    </source>
</evidence>
<evidence type="ECO:0000256" key="9">
    <source>
        <dbReference type="ARBA" id="ARBA00022989"/>
    </source>
</evidence>
<evidence type="ECO:0000256" key="13">
    <source>
        <dbReference type="SAM" id="Phobius"/>
    </source>
</evidence>
<evidence type="ECO:0000256" key="11">
    <source>
        <dbReference type="ARBA" id="ARBA00023235"/>
    </source>
</evidence>
<name>A0A195BNB8_9HYME</name>
<feature type="domain" description="D-glucuronyl C5-epimerase beta-sandwich" evidence="15">
    <location>
        <begin position="261"/>
        <end position="383"/>
    </location>
</feature>
<evidence type="ECO:0000256" key="6">
    <source>
        <dbReference type="ARBA" id="ARBA00012087"/>
    </source>
</evidence>
<comment type="catalytic activity">
    <reaction evidence="1">
        <text>[heparosan-N-sulfate](n) = [heparan-N-sulfate](n)</text>
        <dbReference type="Rhea" id="RHEA:20197"/>
        <dbReference type="Rhea" id="RHEA-COMP:9556"/>
        <dbReference type="Rhea" id="RHEA-COMP:9557"/>
        <dbReference type="ChEBI" id="CHEBI:58041"/>
        <dbReference type="ChEBI" id="CHEBI:58287"/>
        <dbReference type="EC" id="5.1.3.17"/>
    </reaction>
</comment>
<dbReference type="EMBL" id="KQ976439">
    <property type="protein sequence ID" value="KYM86713.1"/>
    <property type="molecule type" value="Genomic_DNA"/>
</dbReference>
<keyword evidence="8" id="KW-0735">Signal-anchor</keyword>
<evidence type="ECO:0000256" key="7">
    <source>
        <dbReference type="ARBA" id="ARBA00022692"/>
    </source>
</evidence>
<dbReference type="UniPathway" id="UPA00862"/>
<sequence length="613" mass="70575">MFPCATLRAPEVHLQRGGLATKRFYKLTATRNLKRALDIRKDDYCIMFYMMMRLNFKTTLLVLVVATVSFLLASWNNCGTLLFHTDWKTKYHKDRINTESGYQEIDCHINGDYSIGCRKEGDEVYIPFSFIHKYFEIYGKLATYDGLERFEWLHSYSKIVNPKGKYDPRGVFMTFENYNVEVRDRVKCISGTDGVPISTQWESQGYYYPTQIAQFGLSHYSKNLTEPEPHRKIIEDSDKVKQNWNVPQGSVMNRVYDKQANSYVLKFATPETSTSGISLKLDHVLDFVLKWDLNIKDNGSVTVALQSREKKEMYYLHYVTNNVVLYNYNNHVHYGIGQANHQWKRLTRDLVVDLQKGLYLNDKSRKKIPRSKLKVVKITLYGSGMIDNMTLSTSEHMEQFYDAARWFVANQNITSGGWPNPVRRKVASGMAILEPGWYSSMGQGHAISVLARAYYHSGEAKYLQAAIRGLRPFRLTSAKGGVAALFLSKYVWYEEYPTTPSSFILNGFIYSLIGLYDLKSIAVGKDAEEATRLFNQGMISLKNMLTLYDTGSGTTYDLRHFTLKTAPNLARWDYHSTHINQLLLLNSIDNDPIFITTAERWIGYMNGKRAAHN</sequence>
<dbReference type="Pfam" id="PF21174">
    <property type="entry name" value="Glce_b_sandwich"/>
    <property type="match status" value="1"/>
</dbReference>
<evidence type="ECO:0000256" key="1">
    <source>
        <dbReference type="ARBA" id="ARBA00000434"/>
    </source>
</evidence>
<comment type="subcellular location">
    <subcellularLocation>
        <location evidence="12">Endomembrane system</location>
        <topology evidence="12">Single-pass membrane protein</topology>
    </subcellularLocation>
    <subcellularLocation>
        <location evidence="2">Membrane</location>
        <topology evidence="2">Single-pass type II membrane protein</topology>
    </subcellularLocation>
</comment>
<keyword evidence="9 13" id="KW-1133">Transmembrane helix</keyword>
<keyword evidence="11" id="KW-0413">Isomerase</keyword>
<feature type="domain" description="D-glucuronyl C5-epimerase C-terminal" evidence="14">
    <location>
        <begin position="412"/>
        <end position="602"/>
    </location>
</feature>
<dbReference type="PANTHER" id="PTHR13174:SF3">
    <property type="entry name" value="D-GLUCURONYL C5-EPIMERASE"/>
    <property type="match status" value="1"/>
</dbReference>
<evidence type="ECO:0000256" key="12">
    <source>
        <dbReference type="ARBA" id="ARBA00037847"/>
    </source>
</evidence>
<evidence type="ECO:0000256" key="8">
    <source>
        <dbReference type="ARBA" id="ARBA00022968"/>
    </source>
</evidence>
<evidence type="ECO:0000256" key="3">
    <source>
        <dbReference type="ARBA" id="ARBA00004841"/>
    </source>
</evidence>
<dbReference type="InterPro" id="IPR059154">
    <property type="entry name" value="Glce_b_sandwich"/>
</dbReference>
<dbReference type="PANTHER" id="PTHR13174">
    <property type="entry name" value="D-GLUCURONYL C5-EPIMERASE"/>
    <property type="match status" value="1"/>
</dbReference>
<dbReference type="InterPro" id="IPR010598">
    <property type="entry name" value="C5-epim_C"/>
</dbReference>
<dbReference type="EC" id="5.1.3.17" evidence="6"/>
<dbReference type="GO" id="GO:0015012">
    <property type="term" value="P:heparan sulfate proteoglycan biosynthetic process"/>
    <property type="evidence" value="ECO:0007669"/>
    <property type="project" value="InterPro"/>
</dbReference>
<dbReference type="GO" id="GO:0005794">
    <property type="term" value="C:Golgi apparatus"/>
    <property type="evidence" value="ECO:0007669"/>
    <property type="project" value="TreeGrafter"/>
</dbReference>
<keyword evidence="17" id="KW-1185">Reference proteome</keyword>
<evidence type="ECO:0000256" key="5">
    <source>
        <dbReference type="ARBA" id="ARBA00005584"/>
    </source>
</evidence>
<comment type="pathway">
    <text evidence="4">Glycan metabolism; heparan sulfate biosynthesis.</text>
</comment>
<evidence type="ECO:0000259" key="15">
    <source>
        <dbReference type="Pfam" id="PF21174"/>
    </source>
</evidence>
<dbReference type="InterPro" id="IPR039721">
    <property type="entry name" value="C5-epimerase"/>
</dbReference>
<dbReference type="GO" id="GO:0030210">
    <property type="term" value="P:heparin proteoglycan biosynthetic process"/>
    <property type="evidence" value="ECO:0007669"/>
    <property type="project" value="UniProtKB-UniPathway"/>
</dbReference>